<dbReference type="RefSeq" id="WP_186917085.1">
    <property type="nucleotide sequence ID" value="NZ_JACOFZ010000005.1"/>
</dbReference>
<accession>A0A923HMS8</accession>
<proteinExistence type="predicted"/>
<evidence type="ECO:0000313" key="3">
    <source>
        <dbReference type="EMBL" id="MBC3882475.1"/>
    </source>
</evidence>
<dbReference type="EMBL" id="JACOFZ010000005">
    <property type="protein sequence ID" value="MBC3882475.1"/>
    <property type="molecule type" value="Genomic_DNA"/>
</dbReference>
<evidence type="ECO:0000313" key="4">
    <source>
        <dbReference type="Proteomes" id="UP000627446"/>
    </source>
</evidence>
<organism evidence="3 4">
    <name type="scientific">Undibacterium nitidum</name>
    <dbReference type="NCBI Taxonomy" id="2762298"/>
    <lineage>
        <taxon>Bacteria</taxon>
        <taxon>Pseudomonadati</taxon>
        <taxon>Pseudomonadota</taxon>
        <taxon>Betaproteobacteria</taxon>
        <taxon>Burkholderiales</taxon>
        <taxon>Oxalobacteraceae</taxon>
        <taxon>Undibacterium</taxon>
    </lineage>
</organism>
<keyword evidence="4" id="KW-1185">Reference proteome</keyword>
<gene>
    <name evidence="3" type="ORF">H8K36_13870</name>
</gene>
<name>A0A923HMS8_9BURK</name>
<evidence type="ECO:0000256" key="2">
    <source>
        <dbReference type="SAM" id="SignalP"/>
    </source>
</evidence>
<sequence length="167" mass="18325">MLKFFIALLLNLSLIGGAWCQAAKQDNKAGELPLALPAGLEEVQLPDALTQLQEKYIAVQEKIVALRQHKLALGKGDAKSLDAAKLGLLQSKLGIEKDQGKKIEFLQEMVKLQSESHARSQRKQKNGSGSEDDTLMQEVQLIATQIELLKAEKKASPMAITPEKNKL</sequence>
<dbReference type="Proteomes" id="UP000627446">
    <property type="component" value="Unassembled WGS sequence"/>
</dbReference>
<feature type="signal peptide" evidence="2">
    <location>
        <begin position="1"/>
        <end position="22"/>
    </location>
</feature>
<feature type="region of interest" description="Disordered" evidence="1">
    <location>
        <begin position="114"/>
        <end position="134"/>
    </location>
</feature>
<reference evidence="3" key="1">
    <citation type="submission" date="2020-08" db="EMBL/GenBank/DDBJ databases">
        <title>Novel species isolated from subtropical streams in China.</title>
        <authorList>
            <person name="Lu H."/>
        </authorList>
    </citation>
    <scope>NUCLEOTIDE SEQUENCE</scope>
    <source>
        <strain evidence="3">LX22W</strain>
    </source>
</reference>
<comment type="caution">
    <text evidence="3">The sequence shown here is derived from an EMBL/GenBank/DDBJ whole genome shotgun (WGS) entry which is preliminary data.</text>
</comment>
<dbReference type="AlphaFoldDB" id="A0A923HMS8"/>
<keyword evidence="2" id="KW-0732">Signal</keyword>
<protein>
    <submittedName>
        <fullName evidence="3">Uncharacterized protein</fullName>
    </submittedName>
</protein>
<feature type="chain" id="PRO_5037151478" evidence="2">
    <location>
        <begin position="23"/>
        <end position="167"/>
    </location>
</feature>
<evidence type="ECO:0000256" key="1">
    <source>
        <dbReference type="SAM" id="MobiDB-lite"/>
    </source>
</evidence>